<dbReference type="Proteomes" id="UP001515480">
    <property type="component" value="Unassembled WGS sequence"/>
</dbReference>
<evidence type="ECO:0000313" key="1">
    <source>
        <dbReference type="EMBL" id="KAL1496146.1"/>
    </source>
</evidence>
<proteinExistence type="predicted"/>
<dbReference type="EMBL" id="JBGBPQ010000030">
    <property type="protein sequence ID" value="KAL1496146.1"/>
    <property type="molecule type" value="Genomic_DNA"/>
</dbReference>
<comment type="caution">
    <text evidence="1">The sequence shown here is derived from an EMBL/GenBank/DDBJ whole genome shotgun (WGS) entry which is preliminary data.</text>
</comment>
<organism evidence="1 2">
    <name type="scientific">Prymnesium parvum</name>
    <name type="common">Toxic golden alga</name>
    <dbReference type="NCBI Taxonomy" id="97485"/>
    <lineage>
        <taxon>Eukaryota</taxon>
        <taxon>Haptista</taxon>
        <taxon>Haptophyta</taxon>
        <taxon>Prymnesiophyceae</taxon>
        <taxon>Prymnesiales</taxon>
        <taxon>Prymnesiaceae</taxon>
        <taxon>Prymnesium</taxon>
    </lineage>
</organism>
<name>A0AB34IEA7_PRYPA</name>
<accession>A0AB34IEA7</accession>
<evidence type="ECO:0000313" key="2">
    <source>
        <dbReference type="Proteomes" id="UP001515480"/>
    </source>
</evidence>
<sequence>MLAAIAATAAATAALHGANGVIHTHAPGSAARMSTVGEVERALAELKAARAKLRALGLEAEPQLMEGVIVPTQTSALADPTLADLVSARLHLAQLAAEAADRARKAEVAAMCVGFEGKVVPTVREEATQAEPEANELKKGGSIVAKAASAASAVAGVVSNIKIEEPMADFMTKAAGAASAVTDATREWLKKMRTPMSTPEASSVDSWYDSGIRLTEAEKKFDLLKAEGRATIARREAMLAAYKQASTRSSAVQSWYDAGVRLEPAPPPVATAEPEAVASSSLESVRDALLRRIPALATLFCSIVLSAFGRLTKQVHAIKAHFAPSWPAVGGGGGYHRMAGRWPPRVPA</sequence>
<protein>
    <submittedName>
        <fullName evidence="1">Uncharacterized protein</fullName>
    </submittedName>
</protein>
<reference evidence="1 2" key="1">
    <citation type="journal article" date="2024" name="Science">
        <title>Giant polyketide synthase enzymes in the biosynthesis of giant marine polyether toxins.</title>
        <authorList>
            <person name="Fallon T.R."/>
            <person name="Shende V.V."/>
            <person name="Wierzbicki I.H."/>
            <person name="Pendleton A.L."/>
            <person name="Watervoot N.F."/>
            <person name="Auber R.P."/>
            <person name="Gonzalez D.J."/>
            <person name="Wisecaver J.H."/>
            <person name="Moore B.S."/>
        </authorList>
    </citation>
    <scope>NUCLEOTIDE SEQUENCE [LARGE SCALE GENOMIC DNA]</scope>
    <source>
        <strain evidence="1 2">12B1</strain>
    </source>
</reference>
<keyword evidence="2" id="KW-1185">Reference proteome</keyword>
<gene>
    <name evidence="1" type="ORF">AB1Y20_014766</name>
</gene>
<dbReference type="AlphaFoldDB" id="A0AB34IEA7"/>